<dbReference type="GO" id="GO:0020002">
    <property type="term" value="C:host cell plasma membrane"/>
    <property type="evidence" value="ECO:0007669"/>
    <property type="project" value="UniProtKB-SubCell"/>
</dbReference>
<name>A0A2V5ILN0_9MICC</name>
<dbReference type="SUPFAM" id="SSF49818">
    <property type="entry name" value="Viral protein domain"/>
    <property type="match status" value="1"/>
</dbReference>
<proteinExistence type="inferred from homology"/>
<dbReference type="Gene3D" id="3.90.209.20">
    <property type="match status" value="1"/>
</dbReference>
<dbReference type="PRINTS" id="PR00330">
    <property type="entry name" value="HEMAGGLUTN1"/>
</dbReference>
<organism evidence="7 8">
    <name type="scientific">Arthrobacter psychrolactophilus</name>
    <dbReference type="NCBI Taxonomy" id="92442"/>
    <lineage>
        <taxon>Bacteria</taxon>
        <taxon>Bacillati</taxon>
        <taxon>Actinomycetota</taxon>
        <taxon>Actinomycetes</taxon>
        <taxon>Micrococcales</taxon>
        <taxon>Micrococcaceae</taxon>
        <taxon>Arthrobacter</taxon>
    </lineage>
</organism>
<comment type="subcellular location">
    <subcellularLocation>
        <location evidence="1">Host apical cell membrane</location>
        <topology evidence="1">Single-pass type I membrane protein</topology>
    </subcellularLocation>
</comment>
<dbReference type="Pfam" id="PF00509">
    <property type="entry name" value="Hemagglutinin"/>
    <property type="match status" value="1"/>
</dbReference>
<dbReference type="Proteomes" id="UP000247980">
    <property type="component" value="Unassembled WGS sequence"/>
</dbReference>
<dbReference type="SMR" id="A0A2V5ILN0"/>
<dbReference type="EMBL" id="QJVC01000038">
    <property type="protein sequence ID" value="PYI37031.1"/>
    <property type="molecule type" value="Genomic_DNA"/>
</dbReference>
<dbReference type="GO" id="GO:0019064">
    <property type="term" value="P:fusion of virus membrane with host plasma membrane"/>
    <property type="evidence" value="ECO:0007669"/>
    <property type="project" value="InterPro"/>
</dbReference>
<dbReference type="PRINTS" id="PR00329">
    <property type="entry name" value="HEMAGGLUTN12"/>
</dbReference>
<dbReference type="GO" id="GO:0046789">
    <property type="term" value="F:host cell surface receptor binding"/>
    <property type="evidence" value="ECO:0007669"/>
    <property type="project" value="InterPro"/>
</dbReference>
<dbReference type="InterPro" id="IPR008980">
    <property type="entry name" value="Capsid_hemagglutn"/>
</dbReference>
<evidence type="ECO:0000256" key="4">
    <source>
        <dbReference type="ARBA" id="ARBA00023139"/>
    </source>
</evidence>
<keyword evidence="6" id="KW-0472">Membrane</keyword>
<keyword evidence="6" id="KW-0812">Transmembrane</keyword>
<dbReference type="Gene3D" id="3.90.20.10">
    <property type="match status" value="1"/>
</dbReference>
<dbReference type="InterPro" id="IPR001364">
    <property type="entry name" value="Hemagglutn_influenz_A/B"/>
</dbReference>
<keyword evidence="8" id="KW-1185">Reference proteome</keyword>
<feature type="transmembrane region" description="Helical" evidence="6">
    <location>
        <begin position="541"/>
        <end position="566"/>
    </location>
</feature>
<accession>A0A2V5ILN0</accession>
<dbReference type="SUPFAM" id="SSF58064">
    <property type="entry name" value="Influenza hemagglutinin (stalk)"/>
    <property type="match status" value="1"/>
</dbReference>
<reference evidence="7 8" key="1">
    <citation type="submission" date="2018-05" db="EMBL/GenBank/DDBJ databases">
        <title>Genetic diversity of glacier-inhabiting Cryobacterium bacteria in China and description of Cryobacterium mengkeensis sp. nov. and Arthrobacter glacialis sp. nov.</title>
        <authorList>
            <person name="Liu Q."/>
            <person name="Xin Y.-H."/>
        </authorList>
    </citation>
    <scope>NUCLEOTIDE SEQUENCE [LARGE SCALE GENOMIC DNA]</scope>
    <source>
        <strain evidence="7 8">B7</strain>
    </source>
</reference>
<keyword evidence="4" id="KW-0564">Palmitate</keyword>
<evidence type="ECO:0000313" key="7">
    <source>
        <dbReference type="EMBL" id="PYI37031.1"/>
    </source>
</evidence>
<dbReference type="AlphaFoldDB" id="A0A2V5ILN0"/>
<gene>
    <name evidence="7" type="ORF">CVS30_17610</name>
</gene>
<evidence type="ECO:0000256" key="6">
    <source>
        <dbReference type="SAM" id="Phobius"/>
    </source>
</evidence>
<keyword evidence="6" id="KW-1133">Transmembrane helix</keyword>
<sequence>SDLRVISKSRGYKMNTQILVFALIAIIPTNADKICLGHHAVSNGTKVNTLTERGVEVVNATETVERTNTPRICSKGKRTVDLGQCGLLGTITGPPQCDQFLEFSADLIIERREGSDVCYPGKFVNEEALRQILRESGGIDKEPMGFTYNGIRTNGVTSACRRSGSSFYAEMKWLLSNTDNAAFPQMTKSYKNTRESPAIIVWGIHHSVSTAEQTKLYGSGNKLVTVGSSNYQQSFVPSPGARPQVNGQSGRIDFHWLILNPNDTVTFSFNGAFIAPDRASFLRGKSMGIQSGVQVDANCEGDCYHSGGTIISNLPFQNIDSRAVGKCPRYVKQRSLLLATGMKNVPEVPKRKRIARGLFGAIAGFIENGWEGLIDGWYGFRHQNAQGEGTAADYKSTQSAIDQITGKLNRLIAKTNQQFKLIDNEFNEVEKQIGNVINWTRDSITEVWSYNAELLVAMENQHTIDLADSEMDKLYERVKRQLRENAEEDGTGCFEIFHKCDDDCMASIRNNTYDHRKYREEAMQNRIQIDPVKLSSGYKDVILWFSFGASCFILLAIVMGLVFICVKNGNMRCTICI</sequence>
<dbReference type="InterPro" id="IPR013828">
    <property type="entry name" value="Hemagglutn_HA1_a/b_dom_sf"/>
</dbReference>
<dbReference type="RefSeq" id="WP_220033958.1">
    <property type="nucleotide sequence ID" value="NZ_QJVC01000038.1"/>
</dbReference>
<dbReference type="HAMAP" id="MF_04072">
    <property type="entry name" value="INFV_HEMA"/>
    <property type="match status" value="1"/>
</dbReference>
<feature type="non-terminal residue" evidence="7">
    <location>
        <position position="1"/>
    </location>
</feature>
<evidence type="ECO:0000256" key="5">
    <source>
        <dbReference type="ARBA" id="ARBA00023288"/>
    </source>
</evidence>
<evidence type="ECO:0000256" key="3">
    <source>
        <dbReference type="ARBA" id="ARBA00022203"/>
    </source>
</evidence>
<dbReference type="InterPro" id="IPR000149">
    <property type="entry name" value="Hemagglutn_influenz_A"/>
</dbReference>
<keyword evidence="5" id="KW-0449">Lipoprotein</keyword>
<comment type="caution">
    <text evidence="7">The sequence shown here is derived from an EMBL/GenBank/DDBJ whole genome shotgun (WGS) entry which is preliminary data.</text>
</comment>
<evidence type="ECO:0000256" key="1">
    <source>
        <dbReference type="ARBA" id="ARBA00004310"/>
    </source>
</evidence>
<evidence type="ECO:0000256" key="2">
    <source>
        <dbReference type="ARBA" id="ARBA00006321"/>
    </source>
</evidence>
<protein>
    <recommendedName>
        <fullName evidence="3">Hemagglutinin</fullName>
    </recommendedName>
</protein>
<comment type="similarity">
    <text evidence="2">Belongs to the influenza viruses hemagglutinin family.</text>
</comment>
<evidence type="ECO:0000313" key="8">
    <source>
        <dbReference type="Proteomes" id="UP000247980"/>
    </source>
</evidence>